<keyword evidence="2" id="KW-1185">Reference proteome</keyword>
<reference evidence="2" key="1">
    <citation type="journal article" date="2008" name="J. Bacteriol.">
        <title>Genome sequence of the fish pathogen Renibacterium salmoninarum suggests reductive evolution away from an environmental Arthrobacter ancestor.</title>
        <authorList>
            <person name="Wiens G.D."/>
            <person name="Rockey D.D."/>
            <person name="Wu Z."/>
            <person name="Chang J."/>
            <person name="Levy R."/>
            <person name="Crane S."/>
            <person name="Chen D.S."/>
            <person name="Capri G.R."/>
            <person name="Burnett J.R."/>
            <person name="Sudheesh P.S."/>
            <person name="Schipma M.J."/>
            <person name="Burd H."/>
            <person name="Bhattacharyya A."/>
            <person name="Rhodes L.D."/>
            <person name="Kaul R."/>
            <person name="Strom M.S."/>
        </authorList>
    </citation>
    <scope>NUCLEOTIDE SEQUENCE [LARGE SCALE GENOMIC DNA]</scope>
    <source>
        <strain evidence="2">ATCC 33209 / DSM 20767 / JCM 11484 / NBRC 15589 / NCIMB 2235</strain>
    </source>
</reference>
<dbReference type="eggNOG" id="ENOG5032R8R">
    <property type="taxonomic scope" value="Bacteria"/>
</dbReference>
<gene>
    <name evidence="1" type="ordered locus">RSal33209_0936</name>
</gene>
<dbReference type="Proteomes" id="UP000002007">
    <property type="component" value="Chromosome"/>
</dbReference>
<accession>A9WNF0</accession>
<dbReference type="STRING" id="288705.RSal33209_0936"/>
<protein>
    <recommendedName>
        <fullName evidence="3">DUF2797 domain-containing protein</fullName>
    </recommendedName>
</protein>
<proteinExistence type="predicted"/>
<dbReference type="EMBL" id="CP000910">
    <property type="protein sequence ID" value="ABY22677.1"/>
    <property type="molecule type" value="Genomic_DNA"/>
</dbReference>
<evidence type="ECO:0000313" key="1">
    <source>
        <dbReference type="EMBL" id="ABY22677.1"/>
    </source>
</evidence>
<organism evidence="1 2">
    <name type="scientific">Renibacterium salmoninarum (strain ATCC 33209 / DSM 20767 / JCM 11484 / NBRC 15589 / NCIMB 2235)</name>
    <dbReference type="NCBI Taxonomy" id="288705"/>
    <lineage>
        <taxon>Bacteria</taxon>
        <taxon>Bacillati</taxon>
        <taxon>Actinomycetota</taxon>
        <taxon>Actinomycetes</taxon>
        <taxon>Micrococcales</taxon>
        <taxon>Micrococcaceae</taxon>
        <taxon>Renibacterium</taxon>
    </lineage>
</organism>
<dbReference type="HOGENOM" id="CLU_056722_0_0_11"/>
<evidence type="ECO:0000313" key="2">
    <source>
        <dbReference type="Proteomes" id="UP000002007"/>
    </source>
</evidence>
<sequence length="288" mass="31004">MDWSERGVRLNVVAEPTSELLAPGSFLGFRVLDGRKHCLGFSQMLGEAGSKSVPCPDDSLAERGYQCGPCFARDEFRAIHDIHRGGQASAGLKAYVAQPHWLYIATFAREASKVGTASQLRKWARLAEQGAIAAQYIALADDGRTVRLLEDSISSGLGIPQQIRSASKFSGLLTPDPLAQILQANAEVAAAAREHLAGIGLPGFQLSDEQWELPEHGRSLLTAGPRIAYPLPSNEGSHGIQLKGLLGSFAWGCVEDQDFLLDLGALKGRIIELGQFESELPALQDSLF</sequence>
<name>A9WNF0_RENSM</name>
<dbReference type="AlphaFoldDB" id="A9WNF0"/>
<evidence type="ECO:0008006" key="3">
    <source>
        <dbReference type="Google" id="ProtNLM"/>
    </source>
</evidence>
<dbReference type="KEGG" id="rsa:RSal33209_0936"/>